<evidence type="ECO:0000313" key="4">
    <source>
        <dbReference type="EMBL" id="KAF6215466.1"/>
    </source>
</evidence>
<dbReference type="GO" id="GO:0030424">
    <property type="term" value="C:axon"/>
    <property type="evidence" value="ECO:0007669"/>
    <property type="project" value="TreeGrafter"/>
</dbReference>
<dbReference type="InterPro" id="IPR013098">
    <property type="entry name" value="Ig_I-set"/>
</dbReference>
<dbReference type="InterPro" id="IPR011011">
    <property type="entry name" value="Znf_FYVE_PHD"/>
</dbReference>
<dbReference type="InterPro" id="IPR050958">
    <property type="entry name" value="Cell_Adh-Cytoskel_Orgn"/>
</dbReference>
<dbReference type="SUPFAM" id="SSF57903">
    <property type="entry name" value="FYVE/PHD zinc finger"/>
    <property type="match status" value="1"/>
</dbReference>
<organism evidence="4 5">
    <name type="scientific">Apolygus lucorum</name>
    <name type="common">Small green plant bug</name>
    <name type="synonym">Lygocoris lucorum</name>
    <dbReference type="NCBI Taxonomy" id="248454"/>
    <lineage>
        <taxon>Eukaryota</taxon>
        <taxon>Metazoa</taxon>
        <taxon>Ecdysozoa</taxon>
        <taxon>Arthropoda</taxon>
        <taxon>Hexapoda</taxon>
        <taxon>Insecta</taxon>
        <taxon>Pterygota</taxon>
        <taxon>Neoptera</taxon>
        <taxon>Paraneoptera</taxon>
        <taxon>Hemiptera</taxon>
        <taxon>Heteroptera</taxon>
        <taxon>Panheteroptera</taxon>
        <taxon>Cimicomorpha</taxon>
        <taxon>Miridae</taxon>
        <taxon>Mirini</taxon>
        <taxon>Apolygus</taxon>
    </lineage>
</organism>
<dbReference type="CDD" id="cd00063">
    <property type="entry name" value="FN3"/>
    <property type="match status" value="1"/>
</dbReference>
<dbReference type="SMART" id="SM00408">
    <property type="entry name" value="IGc2"/>
    <property type="match status" value="3"/>
</dbReference>
<dbReference type="OrthoDB" id="6159398at2759"/>
<dbReference type="InterPro" id="IPR003598">
    <property type="entry name" value="Ig_sub2"/>
</dbReference>
<dbReference type="InterPro" id="IPR003961">
    <property type="entry name" value="FN3_dom"/>
</dbReference>
<dbReference type="PANTHER" id="PTHR45080">
    <property type="entry name" value="CONTACTIN 5"/>
    <property type="match status" value="1"/>
</dbReference>
<accession>A0A6A4KIV4</accession>
<dbReference type="PANTHER" id="PTHR45080:SF33">
    <property type="entry name" value="IG-LIKE DOMAIN-CONTAINING PROTEIN"/>
    <property type="match status" value="1"/>
</dbReference>
<dbReference type="AlphaFoldDB" id="A0A6A4KIV4"/>
<dbReference type="Pfam" id="PF07679">
    <property type="entry name" value="I-set"/>
    <property type="match status" value="2"/>
</dbReference>
<dbReference type="InterPro" id="IPR036116">
    <property type="entry name" value="FN3_sf"/>
</dbReference>
<dbReference type="PROSITE" id="PS50835">
    <property type="entry name" value="IG_LIKE"/>
    <property type="match status" value="3"/>
</dbReference>
<dbReference type="GO" id="GO:0050808">
    <property type="term" value="P:synapse organization"/>
    <property type="evidence" value="ECO:0007669"/>
    <property type="project" value="TreeGrafter"/>
</dbReference>
<proteinExistence type="predicted"/>
<dbReference type="SMART" id="SM00409">
    <property type="entry name" value="IG"/>
    <property type="match status" value="3"/>
</dbReference>
<evidence type="ECO:0000313" key="5">
    <source>
        <dbReference type="Proteomes" id="UP000466442"/>
    </source>
</evidence>
<name>A0A6A4KIV4_APOLU</name>
<keyword evidence="3" id="KW-0393">Immunoglobulin domain</keyword>
<dbReference type="GO" id="GO:0008046">
    <property type="term" value="F:axon guidance receptor activity"/>
    <property type="evidence" value="ECO:0007669"/>
    <property type="project" value="TreeGrafter"/>
</dbReference>
<keyword evidence="1" id="KW-0677">Repeat</keyword>
<dbReference type="InterPro" id="IPR036179">
    <property type="entry name" value="Ig-like_dom_sf"/>
</dbReference>
<sequence length="724" mass="81971">MKCVKCELEFHLDCVNLTKEEFKFYKDSQKPWYCQTCCKARRASLKEDVSFPEPESESTVLSYKKKPVKEQPLNPPKSSSDNAHMLMQQIVSMIDSFREEVRVSNEKYVTKLDRHTSEIKDLSTHLNQYSDMIQQNTDAINRLRAELNAMNNGLQELRDRNIVLEKKVTSLQSIVDETEQNMLTNAVEITGIPFNQNESAIDLVKAVGRAINFEINDMMINNCFRRQGPVATTIPGSVFLSFTRKLDKDLFVTTTRQQPNLTSRQLGFIEVWSLPAPDTAYEDYTADDGGNDQDDYPSTPSKILSQSQEFVVNIGATVKLPCKIEGREVDIQWTKGPSYEPLFLGEMKQTENLRYSMDLHDFTLTIVGVNISDSDVFHCKVMDKVPTSVTHTLKVKSGPVITKTVPDKERNEEKEGTPITFMCETAGIPKPKVHWMINNHLHKGAQRLDSDHFSYDKLTWKHSGNYTCVAEQDNKESVRKVIHLTVQGSPDVVVAAKHVNSAEHYESELICNIHCSGCHVVRWEKDGREIKPDRHFTVLQEGHRHILRISATKRNDFGEYVCIAENKIGRSSGSIQLRGQPMKPTLEKLTAGENGKSSITWKIVSKADIKSYEINYKRQTDDDWKALTAEVQPGNNGIFHLTHEFDIPSDIPKDTYKARMRAQNDYGFSELSDEVPFPAGGSGSDDSPKDSSSMLEKGGNSASHLELRLSVMFIVALLTARFLQ</sequence>
<reference evidence="4" key="1">
    <citation type="journal article" date="2021" name="Mol. Ecol. Resour.">
        <title>Apolygus lucorum genome provides insights into omnivorousness and mesophyll feeding.</title>
        <authorList>
            <person name="Liu Y."/>
            <person name="Liu H."/>
            <person name="Wang H."/>
            <person name="Huang T."/>
            <person name="Liu B."/>
            <person name="Yang B."/>
            <person name="Yin L."/>
            <person name="Li B."/>
            <person name="Zhang Y."/>
            <person name="Zhang S."/>
            <person name="Jiang F."/>
            <person name="Zhang X."/>
            <person name="Ren Y."/>
            <person name="Wang B."/>
            <person name="Wang S."/>
            <person name="Lu Y."/>
            <person name="Wu K."/>
            <person name="Fan W."/>
            <person name="Wang G."/>
        </authorList>
    </citation>
    <scope>NUCLEOTIDE SEQUENCE</scope>
    <source>
        <strain evidence="4">12Hb</strain>
    </source>
</reference>
<dbReference type="EMBL" id="WIXP02000002">
    <property type="protein sequence ID" value="KAF6215466.1"/>
    <property type="molecule type" value="Genomic_DNA"/>
</dbReference>
<dbReference type="SUPFAM" id="SSF48726">
    <property type="entry name" value="Immunoglobulin"/>
    <property type="match status" value="2"/>
</dbReference>
<dbReference type="InterPro" id="IPR013783">
    <property type="entry name" value="Ig-like_fold"/>
</dbReference>
<dbReference type="GO" id="GO:0005886">
    <property type="term" value="C:plasma membrane"/>
    <property type="evidence" value="ECO:0007669"/>
    <property type="project" value="TreeGrafter"/>
</dbReference>
<keyword evidence="5" id="KW-1185">Reference proteome</keyword>
<dbReference type="PROSITE" id="PS50853">
    <property type="entry name" value="FN3"/>
    <property type="match status" value="1"/>
</dbReference>
<evidence type="ECO:0000256" key="2">
    <source>
        <dbReference type="ARBA" id="ARBA00023157"/>
    </source>
</evidence>
<dbReference type="Gene3D" id="2.60.40.10">
    <property type="entry name" value="Immunoglobulins"/>
    <property type="match status" value="4"/>
</dbReference>
<dbReference type="CDD" id="cd00096">
    <property type="entry name" value="Ig"/>
    <property type="match status" value="3"/>
</dbReference>
<protein>
    <submittedName>
        <fullName evidence="4">Uncharacterized protein</fullName>
    </submittedName>
</protein>
<dbReference type="FunFam" id="2.60.40.10:FF:000032">
    <property type="entry name" value="palladin isoform X1"/>
    <property type="match status" value="1"/>
</dbReference>
<dbReference type="SUPFAM" id="SSF49265">
    <property type="entry name" value="Fibronectin type III"/>
    <property type="match status" value="1"/>
</dbReference>
<dbReference type="Proteomes" id="UP000466442">
    <property type="component" value="Unassembled WGS sequence"/>
</dbReference>
<dbReference type="InterPro" id="IPR007110">
    <property type="entry name" value="Ig-like_dom"/>
</dbReference>
<dbReference type="InterPro" id="IPR003599">
    <property type="entry name" value="Ig_sub"/>
</dbReference>
<dbReference type="Pfam" id="PF13927">
    <property type="entry name" value="Ig_3"/>
    <property type="match status" value="1"/>
</dbReference>
<dbReference type="Gene3D" id="3.30.40.10">
    <property type="entry name" value="Zinc/RING finger domain, C3HC4 (zinc finger)"/>
    <property type="match status" value="1"/>
</dbReference>
<keyword evidence="2" id="KW-1015">Disulfide bond</keyword>
<dbReference type="InterPro" id="IPR013083">
    <property type="entry name" value="Znf_RING/FYVE/PHD"/>
</dbReference>
<dbReference type="GO" id="GO:0043025">
    <property type="term" value="C:neuronal cell body"/>
    <property type="evidence" value="ECO:0007669"/>
    <property type="project" value="TreeGrafter"/>
</dbReference>
<dbReference type="GO" id="GO:0007156">
    <property type="term" value="P:homophilic cell adhesion via plasma membrane adhesion molecules"/>
    <property type="evidence" value="ECO:0007669"/>
    <property type="project" value="TreeGrafter"/>
</dbReference>
<comment type="caution">
    <text evidence="4">The sequence shown here is derived from an EMBL/GenBank/DDBJ whole genome shotgun (WGS) entry which is preliminary data.</text>
</comment>
<evidence type="ECO:0000256" key="1">
    <source>
        <dbReference type="ARBA" id="ARBA00022737"/>
    </source>
</evidence>
<gene>
    <name evidence="4" type="ORF">GE061_010220</name>
</gene>
<evidence type="ECO:0000256" key="3">
    <source>
        <dbReference type="ARBA" id="ARBA00023319"/>
    </source>
</evidence>